<comment type="catalytic activity">
    <reaction evidence="15 16">
        <text>2 D-alanine + ATP = D-alanyl-D-alanine + ADP + phosphate + H(+)</text>
        <dbReference type="Rhea" id="RHEA:11224"/>
        <dbReference type="ChEBI" id="CHEBI:15378"/>
        <dbReference type="ChEBI" id="CHEBI:30616"/>
        <dbReference type="ChEBI" id="CHEBI:43474"/>
        <dbReference type="ChEBI" id="CHEBI:57416"/>
        <dbReference type="ChEBI" id="CHEBI:57822"/>
        <dbReference type="ChEBI" id="CHEBI:456216"/>
        <dbReference type="EC" id="6.3.2.4"/>
    </reaction>
</comment>
<evidence type="ECO:0000256" key="16">
    <source>
        <dbReference type="HAMAP-Rule" id="MF_00047"/>
    </source>
</evidence>
<evidence type="ECO:0000259" key="18">
    <source>
        <dbReference type="PROSITE" id="PS50975"/>
    </source>
</evidence>
<organism evidence="19 20">
    <name type="scientific">Allohahella marinimesophila</name>
    <dbReference type="NCBI Taxonomy" id="1054972"/>
    <lineage>
        <taxon>Bacteria</taxon>
        <taxon>Pseudomonadati</taxon>
        <taxon>Pseudomonadota</taxon>
        <taxon>Gammaproteobacteria</taxon>
        <taxon>Oceanospirillales</taxon>
        <taxon>Hahellaceae</taxon>
        <taxon>Allohahella</taxon>
    </lineage>
</organism>
<comment type="caution">
    <text evidence="19">The sequence shown here is derived from an EMBL/GenBank/DDBJ whole genome shotgun (WGS) entry which is preliminary data.</text>
</comment>
<keyword evidence="8 16" id="KW-0963">Cytoplasm</keyword>
<dbReference type="Gene3D" id="3.30.470.20">
    <property type="entry name" value="ATP-grasp fold, B domain"/>
    <property type="match status" value="1"/>
</dbReference>
<keyword evidence="20" id="KW-1185">Reference proteome</keyword>
<dbReference type="SUPFAM" id="SSF52440">
    <property type="entry name" value="PreATP-grasp domain"/>
    <property type="match status" value="1"/>
</dbReference>
<comment type="cofactor">
    <cofactor evidence="1">
        <name>Mn(2+)</name>
        <dbReference type="ChEBI" id="CHEBI:29035"/>
    </cofactor>
</comment>
<dbReference type="HAMAP" id="MF_00047">
    <property type="entry name" value="Dala_Dala_lig"/>
    <property type="match status" value="1"/>
</dbReference>
<comment type="pathway">
    <text evidence="5 16">Cell wall biogenesis; peptidoglycan biosynthesis.</text>
</comment>
<comment type="subcellular location">
    <subcellularLocation>
        <location evidence="4 16">Cytoplasm</location>
    </subcellularLocation>
</comment>
<evidence type="ECO:0000256" key="7">
    <source>
        <dbReference type="ARBA" id="ARBA00012216"/>
    </source>
</evidence>
<evidence type="ECO:0000313" key="20">
    <source>
        <dbReference type="Proteomes" id="UP001501337"/>
    </source>
</evidence>
<dbReference type="PANTHER" id="PTHR23132:SF23">
    <property type="entry name" value="D-ALANINE--D-ALANINE LIGASE B"/>
    <property type="match status" value="1"/>
</dbReference>
<dbReference type="InterPro" id="IPR011095">
    <property type="entry name" value="Dala_Dala_lig_C"/>
</dbReference>
<dbReference type="Gene3D" id="3.30.1490.20">
    <property type="entry name" value="ATP-grasp fold, A domain"/>
    <property type="match status" value="1"/>
</dbReference>
<gene>
    <name evidence="16" type="primary">ddl</name>
    <name evidence="19" type="ORF">GCM10022278_00490</name>
</gene>
<keyword evidence="12 16" id="KW-0133">Cell shape</keyword>
<keyword evidence="13 16" id="KW-0573">Peptidoglycan synthesis</keyword>
<evidence type="ECO:0000256" key="15">
    <source>
        <dbReference type="ARBA" id="ARBA00047614"/>
    </source>
</evidence>
<dbReference type="EC" id="6.3.2.4" evidence="7 16"/>
<evidence type="ECO:0000256" key="5">
    <source>
        <dbReference type="ARBA" id="ARBA00004752"/>
    </source>
</evidence>
<dbReference type="Pfam" id="PF01820">
    <property type="entry name" value="Dala_Dala_lig_N"/>
    <property type="match status" value="1"/>
</dbReference>
<sequence>MSSILKTLNIMAADFGRVLLLYGGTSAERPVSLKGGKAVHAALLDAGIDCFHLDPADGLSAIVDSSFDRALILLHGRGGEDGSIQGLLQLMGKPYTGSDVLTSALAMNKLRTKQLWLSQGLPTPAFVVLQADTDWSAAIAQLGGEAMVKPVHEGSSIGMRRVHSANELQAAWTHAATYDSVVIAEQYIRGREYTMAVLHDQALPIIGLSTGEAFYDYAAKYELNSTRYGLPCDLGKREPEVAALALQANQAVGARGWSRVDLMIDQHDTVWLLEVNTVPGMTDHSLVPMAAAAIGLDFQSLVVLVLAETLADATAIHINSHLTHLLDSWRAQNIG</sequence>
<evidence type="ECO:0000256" key="11">
    <source>
        <dbReference type="ARBA" id="ARBA00022840"/>
    </source>
</evidence>
<keyword evidence="14 16" id="KW-0961">Cell wall biogenesis/degradation</keyword>
<keyword evidence="9 16" id="KW-0436">Ligase</keyword>
<comment type="similarity">
    <text evidence="6 16">Belongs to the D-alanine--D-alanine ligase family.</text>
</comment>
<dbReference type="GO" id="GO:0016874">
    <property type="term" value="F:ligase activity"/>
    <property type="evidence" value="ECO:0007669"/>
    <property type="project" value="UniProtKB-KW"/>
</dbReference>
<dbReference type="InterPro" id="IPR013815">
    <property type="entry name" value="ATP_grasp_subdomain_1"/>
</dbReference>
<evidence type="ECO:0000256" key="1">
    <source>
        <dbReference type="ARBA" id="ARBA00001936"/>
    </source>
</evidence>
<dbReference type="NCBIfam" id="TIGR01205">
    <property type="entry name" value="D_ala_D_alaTIGR"/>
    <property type="match status" value="1"/>
</dbReference>
<accession>A0ABP7NFA0</accession>
<evidence type="ECO:0000256" key="12">
    <source>
        <dbReference type="ARBA" id="ARBA00022960"/>
    </source>
</evidence>
<evidence type="ECO:0000256" key="14">
    <source>
        <dbReference type="ARBA" id="ARBA00023316"/>
    </source>
</evidence>
<evidence type="ECO:0000256" key="8">
    <source>
        <dbReference type="ARBA" id="ARBA00022490"/>
    </source>
</evidence>
<reference evidence="20" key="1">
    <citation type="journal article" date="2019" name="Int. J. Syst. Evol. Microbiol.">
        <title>The Global Catalogue of Microorganisms (GCM) 10K type strain sequencing project: providing services to taxonomists for standard genome sequencing and annotation.</title>
        <authorList>
            <consortium name="The Broad Institute Genomics Platform"/>
            <consortium name="The Broad Institute Genome Sequencing Center for Infectious Disease"/>
            <person name="Wu L."/>
            <person name="Ma J."/>
        </authorList>
    </citation>
    <scope>NUCLEOTIDE SEQUENCE [LARGE SCALE GENOMIC DNA]</scope>
    <source>
        <strain evidence="20">JCM 17555</strain>
    </source>
</reference>
<dbReference type="InterPro" id="IPR011761">
    <property type="entry name" value="ATP-grasp"/>
</dbReference>
<dbReference type="Gene3D" id="3.40.50.20">
    <property type="match status" value="1"/>
</dbReference>
<keyword evidence="11 17" id="KW-0067">ATP-binding</keyword>
<dbReference type="PROSITE" id="PS00844">
    <property type="entry name" value="DALA_DALA_LIGASE_2"/>
    <property type="match status" value="1"/>
</dbReference>
<dbReference type="InterPro" id="IPR005905">
    <property type="entry name" value="D_ala_D_ala"/>
</dbReference>
<evidence type="ECO:0000256" key="2">
    <source>
        <dbReference type="ARBA" id="ARBA00001946"/>
    </source>
</evidence>
<dbReference type="PROSITE" id="PS00843">
    <property type="entry name" value="DALA_DALA_LIGASE_1"/>
    <property type="match status" value="1"/>
</dbReference>
<dbReference type="RefSeq" id="WP_344802092.1">
    <property type="nucleotide sequence ID" value="NZ_BAABBO010000001.1"/>
</dbReference>
<name>A0ABP7NFA0_9GAMM</name>
<comment type="cofactor">
    <cofactor evidence="2">
        <name>Mg(2+)</name>
        <dbReference type="ChEBI" id="CHEBI:18420"/>
    </cofactor>
</comment>
<dbReference type="PROSITE" id="PS50975">
    <property type="entry name" value="ATP_GRASP"/>
    <property type="match status" value="1"/>
</dbReference>
<dbReference type="InterPro" id="IPR016185">
    <property type="entry name" value="PreATP-grasp_dom_sf"/>
</dbReference>
<evidence type="ECO:0000256" key="17">
    <source>
        <dbReference type="PROSITE-ProRule" id="PRU00409"/>
    </source>
</evidence>
<evidence type="ECO:0000256" key="9">
    <source>
        <dbReference type="ARBA" id="ARBA00022598"/>
    </source>
</evidence>
<dbReference type="NCBIfam" id="NF002378">
    <property type="entry name" value="PRK01372.1"/>
    <property type="match status" value="1"/>
</dbReference>
<dbReference type="PIRSF" id="PIRSF039102">
    <property type="entry name" value="Ddl/VanB"/>
    <property type="match status" value="1"/>
</dbReference>
<dbReference type="InterPro" id="IPR000291">
    <property type="entry name" value="D-Ala_lig_Van_CS"/>
</dbReference>
<evidence type="ECO:0000256" key="3">
    <source>
        <dbReference type="ARBA" id="ARBA00003921"/>
    </source>
</evidence>
<evidence type="ECO:0000256" key="13">
    <source>
        <dbReference type="ARBA" id="ARBA00022984"/>
    </source>
</evidence>
<proteinExistence type="inferred from homology"/>
<evidence type="ECO:0000256" key="10">
    <source>
        <dbReference type="ARBA" id="ARBA00022741"/>
    </source>
</evidence>
<comment type="function">
    <text evidence="3 16">Cell wall formation.</text>
</comment>
<evidence type="ECO:0000256" key="4">
    <source>
        <dbReference type="ARBA" id="ARBA00004496"/>
    </source>
</evidence>
<evidence type="ECO:0000313" key="19">
    <source>
        <dbReference type="EMBL" id="GAA3945199.1"/>
    </source>
</evidence>
<feature type="domain" description="ATP-grasp" evidence="18">
    <location>
        <begin position="113"/>
        <end position="307"/>
    </location>
</feature>
<dbReference type="Pfam" id="PF07478">
    <property type="entry name" value="Dala_Dala_lig_C"/>
    <property type="match status" value="1"/>
</dbReference>
<dbReference type="Proteomes" id="UP001501337">
    <property type="component" value="Unassembled WGS sequence"/>
</dbReference>
<evidence type="ECO:0000256" key="6">
    <source>
        <dbReference type="ARBA" id="ARBA00010871"/>
    </source>
</evidence>
<dbReference type="InterPro" id="IPR011127">
    <property type="entry name" value="Dala_Dala_lig_N"/>
</dbReference>
<dbReference type="SUPFAM" id="SSF56059">
    <property type="entry name" value="Glutathione synthetase ATP-binding domain-like"/>
    <property type="match status" value="1"/>
</dbReference>
<keyword evidence="10 17" id="KW-0547">Nucleotide-binding</keyword>
<dbReference type="EMBL" id="BAABBO010000001">
    <property type="protein sequence ID" value="GAA3945199.1"/>
    <property type="molecule type" value="Genomic_DNA"/>
</dbReference>
<dbReference type="PANTHER" id="PTHR23132">
    <property type="entry name" value="D-ALANINE--D-ALANINE LIGASE"/>
    <property type="match status" value="1"/>
</dbReference>
<protein>
    <recommendedName>
        <fullName evidence="7 16">D-alanine--D-alanine ligase</fullName>
        <ecNumber evidence="7 16">6.3.2.4</ecNumber>
    </recommendedName>
    <alternativeName>
        <fullName evidence="16">D-Ala-D-Ala ligase</fullName>
    </alternativeName>
    <alternativeName>
        <fullName evidence="16">D-alanylalanine synthetase</fullName>
    </alternativeName>
</protein>